<organism evidence="1">
    <name type="scientific">hydrothermal vent metagenome</name>
    <dbReference type="NCBI Taxonomy" id="652676"/>
    <lineage>
        <taxon>unclassified sequences</taxon>
        <taxon>metagenomes</taxon>
        <taxon>ecological metagenomes</taxon>
    </lineage>
</organism>
<gene>
    <name evidence="1" type="ORF">MNBD_ACTINO01-1194</name>
</gene>
<dbReference type="GO" id="GO:0003723">
    <property type="term" value="F:RNA binding"/>
    <property type="evidence" value="ECO:0007669"/>
    <property type="project" value="InterPro"/>
</dbReference>
<evidence type="ECO:0008006" key="2">
    <source>
        <dbReference type="Google" id="ProtNLM"/>
    </source>
</evidence>
<protein>
    <recommendedName>
        <fullName evidence="2">RNA pseudouridine synthase</fullName>
    </recommendedName>
</protein>
<dbReference type="EMBL" id="UOEI01000123">
    <property type="protein sequence ID" value="VAV94360.1"/>
    <property type="molecule type" value="Genomic_DNA"/>
</dbReference>
<dbReference type="Gene3D" id="3.10.290.10">
    <property type="entry name" value="RNA-binding S4 domain"/>
    <property type="match status" value="1"/>
</dbReference>
<dbReference type="InterPro" id="IPR036986">
    <property type="entry name" value="S4_RNA-bd_sf"/>
</dbReference>
<reference evidence="1" key="1">
    <citation type="submission" date="2018-06" db="EMBL/GenBank/DDBJ databases">
        <authorList>
            <person name="Zhirakovskaya E."/>
        </authorList>
    </citation>
    <scope>NUCLEOTIDE SEQUENCE</scope>
</reference>
<proteinExistence type="predicted"/>
<sequence>MSERRVVVPLDLDGLRIDRVIASELGLSRNRVREIIDASGATHDGIPVKPGDRF</sequence>
<dbReference type="AlphaFoldDB" id="A0A3B0RMA6"/>
<name>A0A3B0RMA6_9ZZZZ</name>
<evidence type="ECO:0000313" key="1">
    <source>
        <dbReference type="EMBL" id="VAV94360.1"/>
    </source>
</evidence>
<accession>A0A3B0RMA6</accession>
<feature type="non-terminal residue" evidence="1">
    <location>
        <position position="54"/>
    </location>
</feature>